<dbReference type="CDD" id="cd06223">
    <property type="entry name" value="PRTases_typeI"/>
    <property type="match status" value="1"/>
</dbReference>
<dbReference type="Pfam" id="PF00156">
    <property type="entry name" value="Pribosyltran"/>
    <property type="match status" value="1"/>
</dbReference>
<protein>
    <submittedName>
        <fullName evidence="2">Ribose-phosphate pyrophosphokinase</fullName>
        <ecNumber evidence="2">2.7.6.1</ecNumber>
    </submittedName>
</protein>
<accession>A0ABU0UV30</accession>
<keyword evidence="2" id="KW-0808">Transferase</keyword>
<dbReference type="EC" id="2.7.6.1" evidence="2"/>
<evidence type="ECO:0000313" key="2">
    <source>
        <dbReference type="EMBL" id="MDQ1208286.1"/>
    </source>
</evidence>
<dbReference type="Proteomes" id="UP001233360">
    <property type="component" value="Unassembled WGS sequence"/>
</dbReference>
<organism evidence="2 3">
    <name type="scientific">Acinetobacter baylyi</name>
    <dbReference type="NCBI Taxonomy" id="202950"/>
    <lineage>
        <taxon>Bacteria</taxon>
        <taxon>Pseudomonadati</taxon>
        <taxon>Pseudomonadota</taxon>
        <taxon>Gammaproteobacteria</taxon>
        <taxon>Moraxellales</taxon>
        <taxon>Moraxellaceae</taxon>
        <taxon>Acinetobacter</taxon>
    </lineage>
</organism>
<dbReference type="EMBL" id="JAUTBK010000002">
    <property type="protein sequence ID" value="MDQ1208286.1"/>
    <property type="molecule type" value="Genomic_DNA"/>
</dbReference>
<dbReference type="RefSeq" id="WP_307002708.1">
    <property type="nucleotide sequence ID" value="NZ_JAUTBK010000002.1"/>
</dbReference>
<name>A0ABU0UV30_ACIBI</name>
<dbReference type="GO" id="GO:0004749">
    <property type="term" value="F:ribose phosphate diphosphokinase activity"/>
    <property type="evidence" value="ECO:0007669"/>
    <property type="project" value="UniProtKB-EC"/>
</dbReference>
<gene>
    <name evidence="2" type="ORF">QE380_001209</name>
</gene>
<dbReference type="InterPro" id="IPR005946">
    <property type="entry name" value="Rib-P_diPkinase"/>
</dbReference>
<comment type="caution">
    <text evidence="2">The sequence shown here is derived from an EMBL/GenBank/DDBJ whole genome shotgun (WGS) entry which is preliminary data.</text>
</comment>
<feature type="domain" description="Phosphoribosyltransferase" evidence="1">
    <location>
        <begin position="156"/>
        <end position="254"/>
    </location>
</feature>
<dbReference type="PANTHER" id="PTHR10210:SF41">
    <property type="entry name" value="RIBOSE-PHOSPHATE PYROPHOSPHOKINASE 1, CHLOROPLASTIC"/>
    <property type="match status" value="1"/>
</dbReference>
<reference evidence="2 3" key="1">
    <citation type="submission" date="2023-07" db="EMBL/GenBank/DDBJ databases">
        <title>Functional and genomic diversity of the sorghum phyllosphere microbiome.</title>
        <authorList>
            <person name="Shade A."/>
        </authorList>
    </citation>
    <scope>NUCLEOTIDE SEQUENCE [LARGE SCALE GENOMIC DNA]</scope>
    <source>
        <strain evidence="2 3">SORGH_AS_0887</strain>
    </source>
</reference>
<evidence type="ECO:0000313" key="3">
    <source>
        <dbReference type="Proteomes" id="UP001233360"/>
    </source>
</evidence>
<dbReference type="PANTHER" id="PTHR10210">
    <property type="entry name" value="RIBOSE-PHOSPHATE DIPHOSPHOKINASE FAMILY MEMBER"/>
    <property type="match status" value="1"/>
</dbReference>
<evidence type="ECO:0000259" key="1">
    <source>
        <dbReference type="Pfam" id="PF00156"/>
    </source>
</evidence>
<dbReference type="InterPro" id="IPR029057">
    <property type="entry name" value="PRTase-like"/>
</dbReference>
<proteinExistence type="predicted"/>
<dbReference type="SUPFAM" id="SSF53271">
    <property type="entry name" value="PRTase-like"/>
    <property type="match status" value="2"/>
</dbReference>
<dbReference type="InterPro" id="IPR000836">
    <property type="entry name" value="PRTase_dom"/>
</dbReference>
<sequence>MAIQFFIKQQKVNIEFIQFSGGERHVQLSSQLLDTLGNTVRVRAELNTSDDILDYLLLENVLIQHRKNIEVEIPYFPYARQDRVCATGQAFSLDVFCHLLNINIEKHTSIRRRITLWDAHSNVIGQLLNGYSSHLDLYQVEPVEIIKTSPALTELLQQQHTVLVCPDRGAKARTAAIAQYFNPKRSQQIAIIHCDKTREPTTGKITSSVVKTGSLAGKTAVITDDICDGGATFIGIAKELRKLQCEHIILYVTHGIFSRGLDVFDGLIDQIFTSNSRPQQFHKNLNVIEFTAI</sequence>
<dbReference type="Gene3D" id="3.40.50.2020">
    <property type="match status" value="2"/>
</dbReference>
<keyword evidence="3" id="KW-1185">Reference proteome</keyword>